<feature type="domain" description="ABC transporter" evidence="3">
    <location>
        <begin position="4"/>
        <end position="211"/>
    </location>
</feature>
<dbReference type="EMBL" id="NGKB01000018">
    <property type="protein sequence ID" value="RSU10394.1"/>
    <property type="molecule type" value="Genomic_DNA"/>
</dbReference>
<dbReference type="NCBIfam" id="TIGR03608">
    <property type="entry name" value="L_ocin_972_ABC"/>
    <property type="match status" value="1"/>
</dbReference>
<dbReference type="RefSeq" id="WP_126796230.1">
    <property type="nucleotide sequence ID" value="NZ_CP060721.1"/>
</dbReference>
<dbReference type="InterPro" id="IPR017871">
    <property type="entry name" value="ABC_transporter-like_CS"/>
</dbReference>
<proteinExistence type="predicted"/>
<keyword evidence="1" id="KW-0547">Nucleotide-binding</keyword>
<dbReference type="SUPFAM" id="SSF52540">
    <property type="entry name" value="P-loop containing nucleoside triphosphate hydrolases"/>
    <property type="match status" value="1"/>
</dbReference>
<dbReference type="InterPro" id="IPR027417">
    <property type="entry name" value="P-loop_NTPase"/>
</dbReference>
<keyword evidence="5" id="KW-1185">Reference proteome</keyword>
<dbReference type="PROSITE" id="PS50893">
    <property type="entry name" value="ABC_TRANSPORTER_2"/>
    <property type="match status" value="1"/>
</dbReference>
<evidence type="ECO:0000313" key="5">
    <source>
        <dbReference type="Proteomes" id="UP000288028"/>
    </source>
</evidence>
<reference evidence="4 5" key="1">
    <citation type="submission" date="2017-05" db="EMBL/GenBank/DDBJ databases">
        <title>Vagococcus spp. assemblies.</title>
        <authorList>
            <person name="Gulvik C.A."/>
        </authorList>
    </citation>
    <scope>NUCLEOTIDE SEQUENCE [LARGE SCALE GENOMIC DNA]</scope>
    <source>
        <strain evidence="4 5">SS1714</strain>
    </source>
</reference>
<evidence type="ECO:0000256" key="2">
    <source>
        <dbReference type="ARBA" id="ARBA00022840"/>
    </source>
</evidence>
<dbReference type="GO" id="GO:0005524">
    <property type="term" value="F:ATP binding"/>
    <property type="evidence" value="ECO:0007669"/>
    <property type="project" value="UniProtKB-KW"/>
</dbReference>
<dbReference type="InterPro" id="IPR003439">
    <property type="entry name" value="ABC_transporter-like_ATP-bd"/>
</dbReference>
<dbReference type="GO" id="GO:0016887">
    <property type="term" value="F:ATP hydrolysis activity"/>
    <property type="evidence" value="ECO:0007669"/>
    <property type="project" value="InterPro"/>
</dbReference>
<dbReference type="GeneID" id="95582093"/>
<dbReference type="PANTHER" id="PTHR42798">
    <property type="entry name" value="LIPOPROTEIN-RELEASING SYSTEM ATP-BINDING PROTEIN LOLD"/>
    <property type="match status" value="1"/>
</dbReference>
<evidence type="ECO:0000256" key="1">
    <source>
        <dbReference type="ARBA" id="ARBA00022741"/>
    </source>
</evidence>
<protein>
    <submittedName>
        <fullName evidence="4">Bacteriocin ABC transporter ATP-binding protein</fullName>
    </submittedName>
</protein>
<sequence>MIIIQLRNYTKKYKNKTVLSNLNLEIQKGDMIAITGPSGAGKSVLLNTIGLIEDLTEGELILFGKKAPKINSIESNKIIRDKISYLFQNFALVEHKSVEDNLYMALKYTNLNKEEKKQLVKEALEKVGLDNYEKNFIYELSGGEQQRISLARSIIKPNEIILADEPTGALDTKNRDLIINLLKEVNQLGRTIVIVTHDEVVANSCNKIIKI</sequence>
<dbReference type="InterPro" id="IPR019895">
    <property type="entry name" value="L_ocin_972_ABC"/>
</dbReference>
<gene>
    <name evidence="4" type="ORF">CBF28_13835</name>
</gene>
<organism evidence="4 5">
    <name type="scientific">Vagococcus carniphilus</name>
    <dbReference type="NCBI Taxonomy" id="218144"/>
    <lineage>
        <taxon>Bacteria</taxon>
        <taxon>Bacillati</taxon>
        <taxon>Bacillota</taxon>
        <taxon>Bacilli</taxon>
        <taxon>Lactobacillales</taxon>
        <taxon>Enterococcaceae</taxon>
        <taxon>Vagococcus</taxon>
    </lineage>
</organism>
<comment type="caution">
    <text evidence="4">The sequence shown here is derived from an EMBL/GenBank/DDBJ whole genome shotgun (WGS) entry which is preliminary data.</text>
</comment>
<dbReference type="AlphaFoldDB" id="A0A430AR44"/>
<dbReference type="PANTHER" id="PTHR42798:SF4">
    <property type="entry name" value="ABC TRANSPORTER DOMAIN-CONTAINING PROTEIN"/>
    <property type="match status" value="1"/>
</dbReference>
<dbReference type="OrthoDB" id="9791546at2"/>
<keyword evidence="2 4" id="KW-0067">ATP-binding</keyword>
<dbReference type="SMART" id="SM00382">
    <property type="entry name" value="AAA"/>
    <property type="match status" value="1"/>
</dbReference>
<dbReference type="InterPro" id="IPR003593">
    <property type="entry name" value="AAA+_ATPase"/>
</dbReference>
<dbReference type="Pfam" id="PF00005">
    <property type="entry name" value="ABC_tran"/>
    <property type="match status" value="1"/>
</dbReference>
<evidence type="ECO:0000259" key="3">
    <source>
        <dbReference type="PROSITE" id="PS50893"/>
    </source>
</evidence>
<dbReference type="Proteomes" id="UP000288028">
    <property type="component" value="Unassembled WGS sequence"/>
</dbReference>
<dbReference type="Gene3D" id="3.40.50.300">
    <property type="entry name" value="P-loop containing nucleotide triphosphate hydrolases"/>
    <property type="match status" value="1"/>
</dbReference>
<name>A0A430AR44_9ENTE</name>
<evidence type="ECO:0000313" key="4">
    <source>
        <dbReference type="EMBL" id="RSU10394.1"/>
    </source>
</evidence>
<dbReference type="PROSITE" id="PS00211">
    <property type="entry name" value="ABC_TRANSPORTER_1"/>
    <property type="match status" value="1"/>
</dbReference>
<accession>A0A430AR44</accession>